<feature type="signal peptide" evidence="3">
    <location>
        <begin position="1"/>
        <end position="25"/>
    </location>
</feature>
<keyword evidence="2" id="KW-0479">Metal-binding</keyword>
<dbReference type="PANTHER" id="PTHR30006">
    <property type="entry name" value="THIAMINE-BINDING PERIPLASMIC PROTEIN-RELATED"/>
    <property type="match status" value="1"/>
</dbReference>
<feature type="binding site" evidence="2">
    <location>
        <position position="241"/>
    </location>
    <ligand>
        <name>Fe cation</name>
        <dbReference type="ChEBI" id="CHEBI:24875"/>
    </ligand>
</feature>
<dbReference type="EMBL" id="FQXE01000006">
    <property type="protein sequence ID" value="SHH96254.1"/>
    <property type="molecule type" value="Genomic_DNA"/>
</dbReference>
<evidence type="ECO:0000256" key="2">
    <source>
        <dbReference type="PIRSR" id="PIRSR002825-1"/>
    </source>
</evidence>
<evidence type="ECO:0000256" key="3">
    <source>
        <dbReference type="SAM" id="SignalP"/>
    </source>
</evidence>
<dbReference type="SUPFAM" id="SSF53850">
    <property type="entry name" value="Periplasmic binding protein-like II"/>
    <property type="match status" value="1"/>
</dbReference>
<keyword evidence="2" id="KW-0408">Iron</keyword>
<gene>
    <name evidence="4" type="ORF">SAMN04488135_106232</name>
</gene>
<proteinExistence type="predicted"/>
<feature type="chain" id="PRO_5012951678" evidence="3">
    <location>
        <begin position="26"/>
        <end position="349"/>
    </location>
</feature>
<evidence type="ECO:0000313" key="5">
    <source>
        <dbReference type="Proteomes" id="UP000184226"/>
    </source>
</evidence>
<dbReference type="AlphaFoldDB" id="A0A1M5X9P4"/>
<dbReference type="PIRSF" id="PIRSF002825">
    <property type="entry name" value="CfbpA"/>
    <property type="match status" value="1"/>
</dbReference>
<dbReference type="InterPro" id="IPR026045">
    <property type="entry name" value="Ferric-bd"/>
</dbReference>
<dbReference type="GO" id="GO:0046872">
    <property type="term" value="F:metal ion binding"/>
    <property type="evidence" value="ECO:0007669"/>
    <property type="project" value="UniProtKB-KW"/>
</dbReference>
<protein>
    <submittedName>
        <fullName evidence="4">Iron(III) transport system substrate-binding protein</fullName>
    </submittedName>
</protein>
<dbReference type="RefSeq" id="WP_073103736.1">
    <property type="nucleotide sequence ID" value="NZ_FQXE01000006.1"/>
</dbReference>
<keyword evidence="1 3" id="KW-0732">Signal</keyword>
<dbReference type="Pfam" id="PF13343">
    <property type="entry name" value="SBP_bac_6"/>
    <property type="match status" value="1"/>
</dbReference>
<name>A0A1M5X9P4_9BURK</name>
<keyword evidence="5" id="KW-1185">Reference proteome</keyword>
<evidence type="ECO:0000313" key="4">
    <source>
        <dbReference type="EMBL" id="SHH96254.1"/>
    </source>
</evidence>
<reference evidence="4 5" key="1">
    <citation type="submission" date="2016-11" db="EMBL/GenBank/DDBJ databases">
        <authorList>
            <person name="Jaros S."/>
            <person name="Januszkiewicz K."/>
            <person name="Wedrychowicz H."/>
        </authorList>
    </citation>
    <scope>NUCLEOTIDE SEQUENCE [LARGE SCALE GENOMIC DNA]</scope>
    <source>
        <strain evidence="4 5">CGMCC 1.10190</strain>
    </source>
</reference>
<dbReference type="STRING" id="658167.SAMN04488135_106232"/>
<evidence type="ECO:0000256" key="1">
    <source>
        <dbReference type="ARBA" id="ARBA00022729"/>
    </source>
</evidence>
<dbReference type="Gene3D" id="3.40.190.10">
    <property type="entry name" value="Periplasmic binding protein-like II"/>
    <property type="match status" value="2"/>
</dbReference>
<dbReference type="OrthoDB" id="366726at2"/>
<sequence length="349" mass="38074">MQLIGKKALAAAAVAMSIGSGFAMAQPAAPYGASAELVGAAQKEGKVVFYTSVDLKVAEKLAAAFQAKYPGITVQVERGGSERNFQRINQEYGSKIYNIDVIDSPDAFHFSYFKRQGWLAPAVPDDLAKWPAEEKDPEGLFASSYAFLSIIAYNTQLVSAQDAPRSHADLLDPKWQGKIVKAHPAYSGAIMTATYALGKTLGWDYFQKLGRQDVMQIQSATATPQKVAQGERAVMADGTDYNVFILKAAGAPIQEVYPAEGSPLLTEHAGVLKQAPHPNAARLFYHYLFSQEGQQILVDAGKMRSFHPDVKEIAGRKPLSEIKLLHADPDALEREIDTIKQNYAKYFGT</sequence>
<organism evidence="4 5">
    <name type="scientific">Pollutimonas bauzanensis</name>
    <dbReference type="NCBI Taxonomy" id="658167"/>
    <lineage>
        <taxon>Bacteria</taxon>
        <taxon>Pseudomonadati</taxon>
        <taxon>Pseudomonadota</taxon>
        <taxon>Betaproteobacteria</taxon>
        <taxon>Burkholderiales</taxon>
        <taxon>Alcaligenaceae</taxon>
        <taxon>Pollutimonas</taxon>
    </lineage>
</organism>
<accession>A0A1M5X9P4</accession>
<dbReference type="Proteomes" id="UP000184226">
    <property type="component" value="Unassembled WGS sequence"/>
</dbReference>